<proteinExistence type="predicted"/>
<keyword evidence="3" id="KW-1185">Reference proteome</keyword>
<reference evidence="2 3" key="1">
    <citation type="submission" date="2022-09" db="EMBL/GenBank/DDBJ databases">
        <title>New species of Phenylobacterium.</title>
        <authorList>
            <person name="Mieszkin S."/>
        </authorList>
    </citation>
    <scope>NUCLEOTIDE SEQUENCE [LARGE SCALE GENOMIC DNA]</scope>
    <source>
        <strain evidence="2 3">HK31-G</strain>
    </source>
</reference>
<dbReference type="RefSeq" id="WP_377369685.1">
    <property type="nucleotide sequence ID" value="NZ_JAOTJD010000015.1"/>
</dbReference>
<feature type="transmembrane region" description="Helical" evidence="1">
    <location>
        <begin position="117"/>
        <end position="137"/>
    </location>
</feature>
<keyword evidence="1" id="KW-1133">Transmembrane helix</keyword>
<evidence type="ECO:0000313" key="2">
    <source>
        <dbReference type="EMBL" id="MFD3264214.1"/>
    </source>
</evidence>
<name>A0ABW6CN28_9CAUL</name>
<dbReference type="Proteomes" id="UP001598130">
    <property type="component" value="Unassembled WGS sequence"/>
</dbReference>
<keyword evidence="1" id="KW-0472">Membrane</keyword>
<evidence type="ECO:0000256" key="1">
    <source>
        <dbReference type="SAM" id="Phobius"/>
    </source>
</evidence>
<gene>
    <name evidence="2" type="ORF">OCL97_09605</name>
</gene>
<keyword evidence="1" id="KW-0812">Transmembrane</keyword>
<comment type="caution">
    <text evidence="2">The sequence shown here is derived from an EMBL/GenBank/DDBJ whole genome shotgun (WGS) entry which is preliminary data.</text>
</comment>
<sequence length="140" mass="14792">MSRFWRNWLTVWGWAVALFGLVLAGAGFEVTSGPTRLLFDVLNGPEDLVLNAQMRFALGLMGAVTLGWALTLLVTFDAAHKLGAAGGPTWRGVLASAVVWYVIDSGISVATGFGLNAVSNTLLMTGLLTPLMASGVLRRA</sequence>
<evidence type="ECO:0000313" key="3">
    <source>
        <dbReference type="Proteomes" id="UP001598130"/>
    </source>
</evidence>
<feature type="transmembrane region" description="Helical" evidence="1">
    <location>
        <begin position="56"/>
        <end position="78"/>
    </location>
</feature>
<protein>
    <submittedName>
        <fullName evidence="2">Uncharacterized protein</fullName>
    </submittedName>
</protein>
<feature type="transmembrane region" description="Helical" evidence="1">
    <location>
        <begin position="90"/>
        <end position="111"/>
    </location>
</feature>
<organism evidence="2 3">
    <name type="scientific">Phenylobacterium ferrooxidans</name>
    <dbReference type="NCBI Taxonomy" id="2982689"/>
    <lineage>
        <taxon>Bacteria</taxon>
        <taxon>Pseudomonadati</taxon>
        <taxon>Pseudomonadota</taxon>
        <taxon>Alphaproteobacteria</taxon>
        <taxon>Caulobacterales</taxon>
        <taxon>Caulobacteraceae</taxon>
        <taxon>Phenylobacterium</taxon>
    </lineage>
</organism>
<accession>A0ABW6CN28</accession>
<dbReference type="EMBL" id="JAOTJD010000015">
    <property type="protein sequence ID" value="MFD3264214.1"/>
    <property type="molecule type" value="Genomic_DNA"/>
</dbReference>